<dbReference type="PROSITE" id="PS50893">
    <property type="entry name" value="ABC_TRANSPORTER_2"/>
    <property type="match status" value="1"/>
</dbReference>
<evidence type="ECO:0000313" key="5">
    <source>
        <dbReference type="Proteomes" id="UP000428260"/>
    </source>
</evidence>
<gene>
    <name evidence="4" type="ORF">GM418_06945</name>
</gene>
<dbReference type="PANTHER" id="PTHR43158:SF2">
    <property type="entry name" value="SKFA PEPTIDE EXPORT ATP-BINDING PROTEIN SKFE"/>
    <property type="match status" value="1"/>
</dbReference>
<evidence type="ECO:0000256" key="1">
    <source>
        <dbReference type="ARBA" id="ARBA00022741"/>
    </source>
</evidence>
<dbReference type="Pfam" id="PF00005">
    <property type="entry name" value="ABC_tran"/>
    <property type="match status" value="1"/>
</dbReference>
<proteinExistence type="predicted"/>
<sequence>MNHILEADSIIFEYGQRRVLADVYLQCKTGETLGILGRNGSGKSTLLRIIFGDLQTYNKSVRIDGRTIHEAYKGNGLISYLPQFNFLPKSIPIKRIFNHFQLDFSDFLKYFNQFDRYYKSGVNKLSGGEIRILELYLILTIQSMFCMLDEPFTHIMPAHVEIVKSLIQREKQNKGIILVDHYYNDILDVSDKIILLHNAATIPVKGKLDLKQLGYIY</sequence>
<dbReference type="Gene3D" id="3.40.50.300">
    <property type="entry name" value="P-loop containing nucleotide triphosphate hydrolases"/>
    <property type="match status" value="1"/>
</dbReference>
<keyword evidence="2 4" id="KW-0067">ATP-binding</keyword>
<keyword evidence="1" id="KW-0547">Nucleotide-binding</keyword>
<evidence type="ECO:0000256" key="2">
    <source>
        <dbReference type="ARBA" id="ARBA00022840"/>
    </source>
</evidence>
<dbReference type="Proteomes" id="UP000428260">
    <property type="component" value="Chromosome"/>
</dbReference>
<dbReference type="PANTHER" id="PTHR43158">
    <property type="entry name" value="SKFA PEPTIDE EXPORT ATP-BINDING PROTEIN SKFE"/>
    <property type="match status" value="1"/>
</dbReference>
<dbReference type="RefSeq" id="WP_158864504.1">
    <property type="nucleotide sequence ID" value="NZ_CP046401.1"/>
</dbReference>
<dbReference type="SUPFAM" id="SSF52540">
    <property type="entry name" value="P-loop containing nucleoside triphosphate hydrolases"/>
    <property type="match status" value="1"/>
</dbReference>
<dbReference type="GO" id="GO:0016887">
    <property type="term" value="F:ATP hydrolysis activity"/>
    <property type="evidence" value="ECO:0007669"/>
    <property type="project" value="InterPro"/>
</dbReference>
<dbReference type="SMART" id="SM00382">
    <property type="entry name" value="AAA"/>
    <property type="match status" value="1"/>
</dbReference>
<dbReference type="InterPro" id="IPR003439">
    <property type="entry name" value="ABC_transporter-like_ATP-bd"/>
</dbReference>
<accession>A0A6I6JKM9</accession>
<reference evidence="4 5" key="1">
    <citation type="submission" date="2019-11" db="EMBL/GenBank/DDBJ databases">
        <authorList>
            <person name="Zheng R.K."/>
            <person name="Sun C.M."/>
        </authorList>
    </citation>
    <scope>NUCLEOTIDE SEQUENCE [LARGE SCALE GENOMIC DNA]</scope>
    <source>
        <strain evidence="4 5">WC007</strain>
    </source>
</reference>
<dbReference type="EMBL" id="CP046401">
    <property type="protein sequence ID" value="QGY43405.1"/>
    <property type="molecule type" value="Genomic_DNA"/>
</dbReference>
<dbReference type="KEGG" id="mcos:GM418_06945"/>
<evidence type="ECO:0000259" key="3">
    <source>
        <dbReference type="PROSITE" id="PS50893"/>
    </source>
</evidence>
<dbReference type="InterPro" id="IPR027417">
    <property type="entry name" value="P-loop_NTPase"/>
</dbReference>
<dbReference type="InterPro" id="IPR003593">
    <property type="entry name" value="AAA+_ATPase"/>
</dbReference>
<keyword evidence="5" id="KW-1185">Reference proteome</keyword>
<dbReference type="AlphaFoldDB" id="A0A6I6JKM9"/>
<name>A0A6I6JKM9_9BACT</name>
<organism evidence="4 5">
    <name type="scientific">Maribellus comscasis</name>
    <dbReference type="NCBI Taxonomy" id="2681766"/>
    <lineage>
        <taxon>Bacteria</taxon>
        <taxon>Pseudomonadati</taxon>
        <taxon>Bacteroidota</taxon>
        <taxon>Bacteroidia</taxon>
        <taxon>Marinilabiliales</taxon>
        <taxon>Prolixibacteraceae</taxon>
        <taxon>Maribellus</taxon>
    </lineage>
</organism>
<feature type="domain" description="ABC transporter" evidence="3">
    <location>
        <begin position="5"/>
        <end position="216"/>
    </location>
</feature>
<protein>
    <submittedName>
        <fullName evidence="4">ATP-binding cassette domain-containing protein</fullName>
    </submittedName>
</protein>
<dbReference type="GO" id="GO:0005524">
    <property type="term" value="F:ATP binding"/>
    <property type="evidence" value="ECO:0007669"/>
    <property type="project" value="UniProtKB-KW"/>
</dbReference>
<evidence type="ECO:0000313" key="4">
    <source>
        <dbReference type="EMBL" id="QGY43405.1"/>
    </source>
</evidence>